<evidence type="ECO:0000256" key="2">
    <source>
        <dbReference type="ARBA" id="ARBA00008891"/>
    </source>
</evidence>
<dbReference type="InterPro" id="IPR000070">
    <property type="entry name" value="Pectinesterase_cat"/>
</dbReference>
<name>A0A9N9MQ27_9CUCU</name>
<dbReference type="Pfam" id="PF01095">
    <property type="entry name" value="Pectinesterase"/>
    <property type="match status" value="1"/>
</dbReference>
<keyword evidence="6" id="KW-0732">Signal</keyword>
<feature type="chain" id="PRO_5040235676" description="pectinesterase" evidence="6">
    <location>
        <begin position="19"/>
        <end position="384"/>
    </location>
</feature>
<reference evidence="8" key="1">
    <citation type="submission" date="2022-01" db="EMBL/GenBank/DDBJ databases">
        <authorList>
            <person name="King R."/>
        </authorList>
    </citation>
    <scope>NUCLEOTIDE SEQUENCE</scope>
</reference>
<keyword evidence="4" id="KW-0378">Hydrolase</keyword>
<dbReference type="InterPro" id="IPR012334">
    <property type="entry name" value="Pectin_lyas_fold"/>
</dbReference>
<dbReference type="OrthoDB" id="2019149at2759"/>
<dbReference type="GO" id="GO:0042545">
    <property type="term" value="P:cell wall modification"/>
    <property type="evidence" value="ECO:0007669"/>
    <property type="project" value="InterPro"/>
</dbReference>
<gene>
    <name evidence="8" type="ORF">CEUTPL_LOCUS8134</name>
</gene>
<keyword evidence="5" id="KW-0063">Aspartyl esterase</keyword>
<keyword evidence="9" id="KW-1185">Reference proteome</keyword>
<dbReference type="PANTHER" id="PTHR31321:SF57">
    <property type="entry name" value="PECTINESTERASE 53-RELATED"/>
    <property type="match status" value="1"/>
</dbReference>
<dbReference type="Gene3D" id="2.160.20.10">
    <property type="entry name" value="Single-stranded right-handed beta-helix, Pectin lyase-like"/>
    <property type="match status" value="1"/>
</dbReference>
<evidence type="ECO:0000256" key="3">
    <source>
        <dbReference type="ARBA" id="ARBA00013229"/>
    </source>
</evidence>
<feature type="domain" description="Pectinesterase catalytic" evidence="7">
    <location>
        <begin position="164"/>
        <end position="304"/>
    </location>
</feature>
<sequence>MKVLILAILGLELAHTLSYPGTETRPILSKSEASNYTKENYFAGWQPEEIIIPENPDYVVQQGQSIQAVVNKAIEQGNPAYRTYIKIEPGRYMETVYIKSNIPLTIYGSGKSAEDVHIMATLSAKTSTSDYIATVNPNGERYKEGEPAWGLYNSCATKHGGVIGTNCTAVVWVESDNFQLQGVTVHNGATDAQAVALRTAADKIHLMGNNFKSYQDTLALGIDSADSLKTERVMVHMCYIEGQIDYVFGAASAVFDMTTFYTVATNKTASAIILAPDTPPERSYGFLVINSIITGDSSYRNKVKLARSWDHGVASADLYTPGVSANGQLVVRDSNIDSVIDVLAPYGAAATSHREFTTDINVDRDLNDNNHNRLWEFNNSGDGA</sequence>
<evidence type="ECO:0000256" key="5">
    <source>
        <dbReference type="ARBA" id="ARBA00023085"/>
    </source>
</evidence>
<comment type="similarity">
    <text evidence="2">Belongs to the pectinesterase family.</text>
</comment>
<dbReference type="AlphaFoldDB" id="A0A9N9MQ27"/>
<dbReference type="Proteomes" id="UP001152799">
    <property type="component" value="Chromosome 4"/>
</dbReference>
<evidence type="ECO:0000256" key="4">
    <source>
        <dbReference type="ARBA" id="ARBA00022801"/>
    </source>
</evidence>
<dbReference type="EC" id="3.1.1.11" evidence="3"/>
<evidence type="ECO:0000259" key="7">
    <source>
        <dbReference type="Pfam" id="PF01095"/>
    </source>
</evidence>
<accession>A0A9N9MQ27</accession>
<dbReference type="PANTHER" id="PTHR31321">
    <property type="entry name" value="ACYL-COA THIOESTER HYDROLASE YBHC-RELATED"/>
    <property type="match status" value="1"/>
</dbReference>
<evidence type="ECO:0000313" key="9">
    <source>
        <dbReference type="Proteomes" id="UP001152799"/>
    </source>
</evidence>
<feature type="signal peptide" evidence="6">
    <location>
        <begin position="1"/>
        <end position="18"/>
    </location>
</feature>
<dbReference type="InterPro" id="IPR011050">
    <property type="entry name" value="Pectin_lyase_fold/virulence"/>
</dbReference>
<proteinExistence type="inferred from homology"/>
<evidence type="ECO:0000256" key="6">
    <source>
        <dbReference type="SAM" id="SignalP"/>
    </source>
</evidence>
<organism evidence="8 9">
    <name type="scientific">Ceutorhynchus assimilis</name>
    <name type="common">cabbage seed weevil</name>
    <dbReference type="NCBI Taxonomy" id="467358"/>
    <lineage>
        <taxon>Eukaryota</taxon>
        <taxon>Metazoa</taxon>
        <taxon>Ecdysozoa</taxon>
        <taxon>Arthropoda</taxon>
        <taxon>Hexapoda</taxon>
        <taxon>Insecta</taxon>
        <taxon>Pterygota</taxon>
        <taxon>Neoptera</taxon>
        <taxon>Endopterygota</taxon>
        <taxon>Coleoptera</taxon>
        <taxon>Polyphaga</taxon>
        <taxon>Cucujiformia</taxon>
        <taxon>Curculionidae</taxon>
        <taxon>Ceutorhynchinae</taxon>
        <taxon>Ceutorhynchus</taxon>
    </lineage>
</organism>
<dbReference type="SUPFAM" id="SSF51126">
    <property type="entry name" value="Pectin lyase-like"/>
    <property type="match status" value="1"/>
</dbReference>
<evidence type="ECO:0000256" key="1">
    <source>
        <dbReference type="ARBA" id="ARBA00005184"/>
    </source>
</evidence>
<comment type="pathway">
    <text evidence="1">Glycan metabolism; pectin degradation; 2-dehydro-3-deoxy-D-gluconate from pectin: step 1/5.</text>
</comment>
<evidence type="ECO:0000313" key="8">
    <source>
        <dbReference type="EMBL" id="CAG9767573.1"/>
    </source>
</evidence>
<dbReference type="EMBL" id="OU892280">
    <property type="protein sequence ID" value="CAG9767573.1"/>
    <property type="molecule type" value="Genomic_DNA"/>
</dbReference>
<dbReference type="GO" id="GO:0030599">
    <property type="term" value="F:pectinesterase activity"/>
    <property type="evidence" value="ECO:0007669"/>
    <property type="project" value="UniProtKB-EC"/>
</dbReference>
<protein>
    <recommendedName>
        <fullName evidence="3">pectinesterase</fullName>
        <ecNumber evidence="3">3.1.1.11</ecNumber>
    </recommendedName>
</protein>